<dbReference type="Proteomes" id="UP000254518">
    <property type="component" value="Unassembled WGS sequence"/>
</dbReference>
<proteinExistence type="predicted"/>
<organism evidence="3 5">
    <name type="scientific">Flavobacterium glaciei</name>
    <dbReference type="NCBI Taxonomy" id="386300"/>
    <lineage>
        <taxon>Bacteria</taxon>
        <taxon>Pseudomonadati</taxon>
        <taxon>Bacteroidota</taxon>
        <taxon>Flavobacteriia</taxon>
        <taxon>Flavobacteriales</taxon>
        <taxon>Flavobacteriaceae</taxon>
        <taxon>Flavobacterium</taxon>
    </lineage>
</organism>
<accession>A0A562PK77</accession>
<evidence type="ECO:0000313" key="2">
    <source>
        <dbReference type="EMBL" id="RDI50480.1"/>
    </source>
</evidence>
<dbReference type="EMBL" id="VLKX01000015">
    <property type="protein sequence ID" value="TWI44733.1"/>
    <property type="molecule type" value="Genomic_DNA"/>
</dbReference>
<evidence type="ECO:0000313" key="3">
    <source>
        <dbReference type="EMBL" id="TWI44733.1"/>
    </source>
</evidence>
<reference evidence="2 4" key="2">
    <citation type="submission" date="2018-07" db="EMBL/GenBank/DDBJ databases">
        <title>Genomic Encyclopedia of Type Strains, Phase IV (KMG-IV): sequencing the most valuable type-strain genomes for metagenomic binning, comparative biology and taxonomic classification.</title>
        <authorList>
            <person name="Goeker M."/>
        </authorList>
    </citation>
    <scope>NUCLEOTIDE SEQUENCE [LARGE SCALE GENOMIC DNA]</scope>
    <source>
        <strain evidence="2 4">DSM 19728</strain>
    </source>
</reference>
<dbReference type="EMBL" id="QQBA01000016">
    <property type="protein sequence ID" value="RDI50480.1"/>
    <property type="molecule type" value="Genomic_DNA"/>
</dbReference>
<evidence type="ECO:0000256" key="1">
    <source>
        <dbReference type="SAM" id="Phobius"/>
    </source>
</evidence>
<keyword evidence="1" id="KW-0812">Transmembrane</keyword>
<name>A0A562PK77_9FLAO</name>
<dbReference type="Proteomes" id="UP000321392">
    <property type="component" value="Unassembled WGS sequence"/>
</dbReference>
<dbReference type="RefSeq" id="WP_114755146.1">
    <property type="nucleotide sequence ID" value="NZ_QQBA01000016.1"/>
</dbReference>
<comment type="caution">
    <text evidence="3">The sequence shown here is derived from an EMBL/GenBank/DDBJ whole genome shotgun (WGS) entry which is preliminary data.</text>
</comment>
<protein>
    <submittedName>
        <fullName evidence="3">Uncharacterized protein</fullName>
    </submittedName>
</protein>
<keyword evidence="4" id="KW-1185">Reference proteome</keyword>
<dbReference type="AlphaFoldDB" id="A0A562PK77"/>
<dbReference type="OrthoDB" id="10004395at2"/>
<gene>
    <name evidence="2" type="ORF">DFR66_11651</name>
    <name evidence="3" type="ORF">IQ02_02509</name>
</gene>
<reference evidence="3 5" key="1">
    <citation type="journal article" date="2015" name="Stand. Genomic Sci.">
        <title>Genomic Encyclopedia of Bacterial and Archaeal Type Strains, Phase III: the genomes of soil and plant-associated and newly described type strains.</title>
        <authorList>
            <person name="Whitman W.B."/>
            <person name="Woyke T."/>
            <person name="Klenk H.P."/>
            <person name="Zhou Y."/>
            <person name="Lilburn T.G."/>
            <person name="Beck B.J."/>
            <person name="De Vos P."/>
            <person name="Vandamme P."/>
            <person name="Eisen J.A."/>
            <person name="Garrity G."/>
            <person name="Hugenholtz P."/>
            <person name="Kyrpides N.C."/>
        </authorList>
    </citation>
    <scope>NUCLEOTIDE SEQUENCE [LARGE SCALE GENOMIC DNA]</scope>
    <source>
        <strain evidence="3 5">CGMCC 1.5380</strain>
    </source>
</reference>
<evidence type="ECO:0000313" key="4">
    <source>
        <dbReference type="Proteomes" id="UP000254518"/>
    </source>
</evidence>
<reference evidence="3" key="3">
    <citation type="submission" date="2019-07" db="EMBL/GenBank/DDBJ databases">
        <authorList>
            <person name="Whitman W."/>
            <person name="Huntemann M."/>
            <person name="Clum A."/>
            <person name="Pillay M."/>
            <person name="Palaniappan K."/>
            <person name="Varghese N."/>
            <person name="Mikhailova N."/>
            <person name="Stamatis D."/>
            <person name="Reddy T."/>
            <person name="Daum C."/>
            <person name="Shapiro N."/>
            <person name="Ivanova N."/>
            <person name="Kyrpides N."/>
            <person name="Woyke T."/>
        </authorList>
    </citation>
    <scope>NUCLEOTIDE SEQUENCE</scope>
    <source>
        <strain evidence="3">CGMCC 1.5380</strain>
    </source>
</reference>
<keyword evidence="1" id="KW-0472">Membrane</keyword>
<evidence type="ECO:0000313" key="5">
    <source>
        <dbReference type="Proteomes" id="UP000321392"/>
    </source>
</evidence>
<keyword evidence="1" id="KW-1133">Transmembrane helix</keyword>
<sequence>MVKVKVKQNVSNKPKYFLLIFGFAIIMMIFTFGTDKISEVFRNLNGSSNNNSSQIESILSKQENLLTIDEWKKIADYRAQEFYECTKDLAKDLESYAVFENCSRQYNNAWVVFQLGIDEKSNLTYEQREQLKEYWKKTEDDMRGKVIKLAEEKEKKLRPNRYNDN</sequence>
<feature type="transmembrane region" description="Helical" evidence="1">
    <location>
        <begin position="16"/>
        <end position="34"/>
    </location>
</feature>